<comment type="subcellular location">
    <subcellularLocation>
        <location evidence="2 11">Cell membrane</location>
        <topology evidence="2 11">Multi-pass membrane protein</topology>
    </subcellularLocation>
</comment>
<comment type="similarity">
    <text evidence="3">Belongs to the binding-protein-dependent transport system permease family. MalFG subfamily.</text>
</comment>
<evidence type="ECO:0000313" key="14">
    <source>
        <dbReference type="Proteomes" id="UP000267464"/>
    </source>
</evidence>
<keyword evidence="4 11" id="KW-0813">Transport</keyword>
<name>A0A3N7JVV7_9BURK</name>
<proteinExistence type="inferred from homology"/>
<evidence type="ECO:0000256" key="4">
    <source>
        <dbReference type="ARBA" id="ARBA00022448"/>
    </source>
</evidence>
<evidence type="ECO:0000256" key="3">
    <source>
        <dbReference type="ARBA" id="ARBA00009047"/>
    </source>
</evidence>
<accession>A0A3N7JVV7</accession>
<dbReference type="PANTHER" id="PTHR32243">
    <property type="entry name" value="MALTOSE TRANSPORT SYSTEM PERMEASE-RELATED"/>
    <property type="match status" value="1"/>
</dbReference>
<dbReference type="AlphaFoldDB" id="A0A3N7JVV7"/>
<dbReference type="Pfam" id="PF00528">
    <property type="entry name" value="BPD_transp_1"/>
    <property type="match status" value="1"/>
</dbReference>
<feature type="transmembrane region" description="Helical" evidence="11">
    <location>
        <begin position="109"/>
        <end position="133"/>
    </location>
</feature>
<dbReference type="GO" id="GO:0005886">
    <property type="term" value="C:plasma membrane"/>
    <property type="evidence" value="ECO:0007669"/>
    <property type="project" value="UniProtKB-SubCell"/>
</dbReference>
<evidence type="ECO:0000259" key="12">
    <source>
        <dbReference type="PROSITE" id="PS50928"/>
    </source>
</evidence>
<reference evidence="13 14" key="2">
    <citation type="submission" date="2018-12" db="EMBL/GenBank/DDBJ databases">
        <title>Rhizobacter gummiphilus sp. nov., a rubber-degrading bacterium isolated from the soil of a botanical garden in Japan.</title>
        <authorList>
            <person name="Shunsuke S.S."/>
        </authorList>
    </citation>
    <scope>NUCLEOTIDE SEQUENCE [LARGE SCALE GENOMIC DNA]</scope>
    <source>
        <strain evidence="13 14">S-16</strain>
    </source>
</reference>
<sequence>MTRRTPLQHALLAIALLLFALFTLLPMLWLFMMSVSSTTDLTTVPLAWLPRQWDFSRYEKLLSAGGGAGRTFLGALANSCTVAFSATAISMLAAIPAAYSFSRVPGRAVLLHASLAVYMMPPVAFVLPLYLVFSALGLLNTTLALVIVYCSILLPFCTWLLKNNFDALPVEIEQAARVDGAGVLGVIWHVTLPLAKPALGATALFALMLAWDEFFYALIYTSDLRAKTLPVAIGDFAAGRATDHGLISAAGVLSALPAVLTAALLQRWLVSGLTAGGTKG</sequence>
<feature type="transmembrane region" description="Helical" evidence="11">
    <location>
        <begin position="246"/>
        <end position="265"/>
    </location>
</feature>
<organism evidence="13 14">
    <name type="scientific">Piscinibacter terrae</name>
    <dbReference type="NCBI Taxonomy" id="2496871"/>
    <lineage>
        <taxon>Bacteria</taxon>
        <taxon>Pseudomonadati</taxon>
        <taxon>Pseudomonadota</taxon>
        <taxon>Betaproteobacteria</taxon>
        <taxon>Burkholderiales</taxon>
        <taxon>Sphaerotilaceae</taxon>
        <taxon>Piscinibacter</taxon>
    </lineage>
</organism>
<feature type="transmembrane region" description="Helical" evidence="11">
    <location>
        <begin position="72"/>
        <end position="97"/>
    </location>
</feature>
<dbReference type="OrthoDB" id="8111552at2"/>
<reference evidence="13 14" key="1">
    <citation type="submission" date="2018-08" db="EMBL/GenBank/DDBJ databases">
        <authorList>
            <person name="Khan S.A."/>
            <person name="Jeon C.O."/>
            <person name="Chun B.H."/>
            <person name="Jeong S.E."/>
        </authorList>
    </citation>
    <scope>NUCLEOTIDE SEQUENCE [LARGE SCALE GENOMIC DNA]</scope>
    <source>
        <strain evidence="13 14">S-16</strain>
    </source>
</reference>
<evidence type="ECO:0000256" key="9">
    <source>
        <dbReference type="ARBA" id="ARBA00023136"/>
    </source>
</evidence>
<keyword evidence="5" id="KW-1003">Cell membrane</keyword>
<protein>
    <recommendedName>
        <fullName evidence="10">Maltose/maltodextrin transport system permease protein MalG</fullName>
    </recommendedName>
</protein>
<evidence type="ECO:0000256" key="2">
    <source>
        <dbReference type="ARBA" id="ARBA00004651"/>
    </source>
</evidence>
<dbReference type="PROSITE" id="PS50928">
    <property type="entry name" value="ABC_TM1"/>
    <property type="match status" value="1"/>
</dbReference>
<keyword evidence="7 11" id="KW-0812">Transmembrane</keyword>
<gene>
    <name evidence="13" type="ORF">DZC73_17910</name>
</gene>
<dbReference type="EMBL" id="QUSW01000005">
    <property type="protein sequence ID" value="RQP23005.1"/>
    <property type="molecule type" value="Genomic_DNA"/>
</dbReference>
<keyword evidence="9 11" id="KW-0472">Membrane</keyword>
<feature type="transmembrane region" description="Helical" evidence="11">
    <location>
        <begin position="139"/>
        <end position="161"/>
    </location>
</feature>
<keyword evidence="8 11" id="KW-1133">Transmembrane helix</keyword>
<dbReference type="Proteomes" id="UP000267464">
    <property type="component" value="Unassembled WGS sequence"/>
</dbReference>
<dbReference type="InterPro" id="IPR050901">
    <property type="entry name" value="BP-dep_ABC_trans_perm"/>
</dbReference>
<evidence type="ECO:0000256" key="5">
    <source>
        <dbReference type="ARBA" id="ARBA00022475"/>
    </source>
</evidence>
<keyword evidence="14" id="KW-1185">Reference proteome</keyword>
<comment type="function">
    <text evidence="1">Part of the ABC transporter complex MalEFGK involved in maltose/maltodextrin import. Probably responsible for the translocation of the substrate across the membrane.</text>
</comment>
<dbReference type="InterPro" id="IPR035906">
    <property type="entry name" value="MetI-like_sf"/>
</dbReference>
<dbReference type="Gene3D" id="1.10.3720.10">
    <property type="entry name" value="MetI-like"/>
    <property type="match status" value="1"/>
</dbReference>
<keyword evidence="6" id="KW-0762">Sugar transport</keyword>
<evidence type="ECO:0000256" key="1">
    <source>
        <dbReference type="ARBA" id="ARBA00002264"/>
    </source>
</evidence>
<evidence type="ECO:0000256" key="6">
    <source>
        <dbReference type="ARBA" id="ARBA00022597"/>
    </source>
</evidence>
<feature type="transmembrane region" description="Helical" evidence="11">
    <location>
        <begin position="198"/>
        <end position="219"/>
    </location>
</feature>
<dbReference type="SUPFAM" id="SSF161098">
    <property type="entry name" value="MetI-like"/>
    <property type="match status" value="1"/>
</dbReference>
<dbReference type="PANTHER" id="PTHR32243:SF50">
    <property type="entry name" value="MALTOSE_MALTODEXTRIN TRANSPORT SYSTEM PERMEASE PROTEIN MALG"/>
    <property type="match status" value="1"/>
</dbReference>
<dbReference type="GO" id="GO:0055085">
    <property type="term" value="P:transmembrane transport"/>
    <property type="evidence" value="ECO:0007669"/>
    <property type="project" value="InterPro"/>
</dbReference>
<feature type="domain" description="ABC transmembrane type-1" evidence="12">
    <location>
        <begin position="76"/>
        <end position="265"/>
    </location>
</feature>
<evidence type="ECO:0000256" key="11">
    <source>
        <dbReference type="RuleBase" id="RU363032"/>
    </source>
</evidence>
<dbReference type="RefSeq" id="WP_124541750.1">
    <property type="nucleotide sequence ID" value="NZ_QUSW01000005.1"/>
</dbReference>
<evidence type="ECO:0000256" key="7">
    <source>
        <dbReference type="ARBA" id="ARBA00022692"/>
    </source>
</evidence>
<evidence type="ECO:0000313" key="13">
    <source>
        <dbReference type="EMBL" id="RQP23005.1"/>
    </source>
</evidence>
<comment type="caution">
    <text evidence="13">The sequence shown here is derived from an EMBL/GenBank/DDBJ whole genome shotgun (WGS) entry which is preliminary data.</text>
</comment>
<evidence type="ECO:0000256" key="8">
    <source>
        <dbReference type="ARBA" id="ARBA00022989"/>
    </source>
</evidence>
<dbReference type="InterPro" id="IPR000515">
    <property type="entry name" value="MetI-like"/>
</dbReference>
<dbReference type="CDD" id="cd06261">
    <property type="entry name" value="TM_PBP2"/>
    <property type="match status" value="1"/>
</dbReference>
<evidence type="ECO:0000256" key="10">
    <source>
        <dbReference type="ARBA" id="ARBA00041109"/>
    </source>
</evidence>